<dbReference type="GO" id="GO:0032259">
    <property type="term" value="P:methylation"/>
    <property type="evidence" value="ECO:0007669"/>
    <property type="project" value="UniProtKB-KW"/>
</dbReference>
<accession>A0A0K2G9H8</accession>
<reference evidence="8 9" key="1">
    <citation type="journal article" date="2015" name="Proc. Natl. Acad. Sci. U.S.A.">
        <title>Expanded metabolic versatility of ubiquitous nitrite-oxidizing bacteria from the genus Nitrospira.</title>
        <authorList>
            <person name="Koch H."/>
            <person name="Lucker S."/>
            <person name="Albertsen M."/>
            <person name="Kitzinger K."/>
            <person name="Herbold C."/>
            <person name="Spieck E."/>
            <person name="Nielsen P.H."/>
            <person name="Wagner M."/>
            <person name="Daims H."/>
        </authorList>
    </citation>
    <scope>NUCLEOTIDE SEQUENCE [LARGE SCALE GENOMIC DNA]</scope>
    <source>
        <strain evidence="8 9">NSP M-1</strain>
    </source>
</reference>
<evidence type="ECO:0000259" key="7">
    <source>
        <dbReference type="Pfam" id="PF17827"/>
    </source>
</evidence>
<dbReference type="InterPro" id="IPR029063">
    <property type="entry name" value="SAM-dependent_MTases_sf"/>
</dbReference>
<dbReference type="STRING" id="42253.NITMOv2_0822"/>
<evidence type="ECO:0000256" key="3">
    <source>
        <dbReference type="ARBA" id="ARBA00022691"/>
    </source>
</evidence>
<dbReference type="OrthoDB" id="9800643at2"/>
<dbReference type="PANTHER" id="PTHR18895:SF74">
    <property type="entry name" value="MTRF1L RELEASE FACTOR GLUTAMINE METHYLTRANSFERASE"/>
    <property type="match status" value="1"/>
</dbReference>
<name>A0A0K2G9H8_NITMO</name>
<dbReference type="InterPro" id="IPR004556">
    <property type="entry name" value="HemK-like"/>
</dbReference>
<feature type="binding site" evidence="5">
    <location>
        <position position="199"/>
    </location>
    <ligand>
        <name>S-adenosyl-L-methionine</name>
        <dbReference type="ChEBI" id="CHEBI:59789"/>
    </ligand>
</feature>
<dbReference type="Proteomes" id="UP000069205">
    <property type="component" value="Chromosome"/>
</dbReference>
<dbReference type="RefSeq" id="WP_053378625.1">
    <property type="nucleotide sequence ID" value="NZ_CP011801.1"/>
</dbReference>
<dbReference type="Pfam" id="PF17827">
    <property type="entry name" value="PrmC_N"/>
    <property type="match status" value="1"/>
</dbReference>
<dbReference type="Gene3D" id="1.10.8.10">
    <property type="entry name" value="DNA helicase RuvA subunit, C-terminal domain"/>
    <property type="match status" value="1"/>
</dbReference>
<feature type="binding site" evidence="5">
    <location>
        <begin position="129"/>
        <end position="133"/>
    </location>
    <ligand>
        <name>S-adenosyl-L-methionine</name>
        <dbReference type="ChEBI" id="CHEBI:59789"/>
    </ligand>
</feature>
<evidence type="ECO:0000256" key="1">
    <source>
        <dbReference type="ARBA" id="ARBA00022603"/>
    </source>
</evidence>
<dbReference type="AlphaFoldDB" id="A0A0K2G9H8"/>
<dbReference type="GO" id="GO:0102559">
    <property type="term" value="F:peptide chain release factor N(5)-glutamine methyltransferase activity"/>
    <property type="evidence" value="ECO:0007669"/>
    <property type="project" value="UniProtKB-EC"/>
</dbReference>
<evidence type="ECO:0000313" key="9">
    <source>
        <dbReference type="Proteomes" id="UP000069205"/>
    </source>
</evidence>
<dbReference type="PATRIC" id="fig|42253.5.peg.807"/>
<feature type="binding site" evidence="5">
    <location>
        <begin position="199"/>
        <end position="202"/>
    </location>
    <ligand>
        <name>substrate</name>
    </ligand>
</feature>
<dbReference type="EC" id="2.1.1.297" evidence="5"/>
<dbReference type="EMBL" id="CP011801">
    <property type="protein sequence ID" value="ALA57257.1"/>
    <property type="molecule type" value="Genomic_DNA"/>
</dbReference>
<evidence type="ECO:0000256" key="5">
    <source>
        <dbReference type="HAMAP-Rule" id="MF_02126"/>
    </source>
</evidence>
<dbReference type="InterPro" id="IPR050320">
    <property type="entry name" value="N5-glutamine_MTase"/>
</dbReference>
<gene>
    <name evidence="5 8" type="primary">prmC</name>
    <name evidence="8" type="ORF">NITMOv2_0822</name>
</gene>
<keyword evidence="1 5" id="KW-0489">Methyltransferase</keyword>
<comment type="caution">
    <text evidence="5">Lacks conserved residue(s) required for the propagation of feature annotation.</text>
</comment>
<dbReference type="InterPro" id="IPR040758">
    <property type="entry name" value="PrmC_N"/>
</dbReference>
<dbReference type="Pfam" id="PF05175">
    <property type="entry name" value="MTS"/>
    <property type="match status" value="1"/>
</dbReference>
<dbReference type="InterPro" id="IPR007848">
    <property type="entry name" value="Small_mtfrase_dom"/>
</dbReference>
<keyword evidence="9" id="KW-1185">Reference proteome</keyword>
<dbReference type="NCBIfam" id="TIGR03534">
    <property type="entry name" value="RF_mod_PrmC"/>
    <property type="match status" value="1"/>
</dbReference>
<feature type="domain" description="Methyltransferase small" evidence="6">
    <location>
        <begin position="121"/>
        <end position="206"/>
    </location>
</feature>
<evidence type="ECO:0000259" key="6">
    <source>
        <dbReference type="Pfam" id="PF05175"/>
    </source>
</evidence>
<dbReference type="SUPFAM" id="SSF53335">
    <property type="entry name" value="S-adenosyl-L-methionine-dependent methyltransferases"/>
    <property type="match status" value="1"/>
</dbReference>
<evidence type="ECO:0000313" key="8">
    <source>
        <dbReference type="EMBL" id="ALA57257.1"/>
    </source>
</evidence>
<dbReference type="GO" id="GO:0003676">
    <property type="term" value="F:nucleic acid binding"/>
    <property type="evidence" value="ECO:0007669"/>
    <property type="project" value="InterPro"/>
</dbReference>
<evidence type="ECO:0000256" key="2">
    <source>
        <dbReference type="ARBA" id="ARBA00022679"/>
    </source>
</evidence>
<comment type="catalytic activity">
    <reaction evidence="4 5">
        <text>L-glutaminyl-[peptide chain release factor] + S-adenosyl-L-methionine = N(5)-methyl-L-glutaminyl-[peptide chain release factor] + S-adenosyl-L-homocysteine + H(+)</text>
        <dbReference type="Rhea" id="RHEA:42896"/>
        <dbReference type="Rhea" id="RHEA-COMP:10271"/>
        <dbReference type="Rhea" id="RHEA-COMP:10272"/>
        <dbReference type="ChEBI" id="CHEBI:15378"/>
        <dbReference type="ChEBI" id="CHEBI:30011"/>
        <dbReference type="ChEBI" id="CHEBI:57856"/>
        <dbReference type="ChEBI" id="CHEBI:59789"/>
        <dbReference type="ChEBI" id="CHEBI:61891"/>
        <dbReference type="EC" id="2.1.1.297"/>
    </reaction>
</comment>
<comment type="function">
    <text evidence="5">Methylates the class 1 translation termination release factors RF1/PrfA and RF2/PrfB on the glutamine residue of the universally conserved GGQ motif.</text>
</comment>
<protein>
    <recommendedName>
        <fullName evidence="5">Release factor glutamine methyltransferase</fullName>
        <shortName evidence="5">RF MTase</shortName>
        <ecNumber evidence="5">2.1.1.297</ecNumber>
    </recommendedName>
    <alternativeName>
        <fullName evidence="5">N5-glutamine methyltransferase PrmC</fullName>
    </alternativeName>
    <alternativeName>
        <fullName evidence="5">Protein-(glutamine-N5) MTase PrmC</fullName>
    </alternativeName>
    <alternativeName>
        <fullName evidence="5">Protein-glutamine N-methyltransferase PrmC</fullName>
    </alternativeName>
</protein>
<keyword evidence="2 5" id="KW-0808">Transferase</keyword>
<dbReference type="InterPro" id="IPR019874">
    <property type="entry name" value="RF_methyltr_PrmC"/>
</dbReference>
<dbReference type="CDD" id="cd02440">
    <property type="entry name" value="AdoMet_MTases"/>
    <property type="match status" value="1"/>
</dbReference>
<keyword evidence="3 5" id="KW-0949">S-adenosyl-L-methionine</keyword>
<feature type="binding site" evidence="5">
    <location>
        <position position="152"/>
    </location>
    <ligand>
        <name>S-adenosyl-L-methionine</name>
        <dbReference type="ChEBI" id="CHEBI:59789"/>
    </ligand>
</feature>
<dbReference type="NCBIfam" id="TIGR00536">
    <property type="entry name" value="hemK_fam"/>
    <property type="match status" value="1"/>
</dbReference>
<dbReference type="PANTHER" id="PTHR18895">
    <property type="entry name" value="HEMK METHYLTRANSFERASE"/>
    <property type="match status" value="1"/>
</dbReference>
<dbReference type="KEGG" id="nmv:NITMOv2_0822"/>
<dbReference type="Gene3D" id="3.40.50.150">
    <property type="entry name" value="Vaccinia Virus protein VP39"/>
    <property type="match status" value="1"/>
</dbReference>
<dbReference type="HAMAP" id="MF_02126">
    <property type="entry name" value="RF_methyltr_PrmC"/>
    <property type="match status" value="1"/>
</dbReference>
<organism evidence="8 9">
    <name type="scientific">Nitrospira moscoviensis</name>
    <dbReference type="NCBI Taxonomy" id="42253"/>
    <lineage>
        <taxon>Bacteria</taxon>
        <taxon>Pseudomonadati</taxon>
        <taxon>Nitrospirota</taxon>
        <taxon>Nitrospiria</taxon>
        <taxon>Nitrospirales</taxon>
        <taxon>Nitrospiraceae</taxon>
        <taxon>Nitrospira</taxon>
    </lineage>
</organism>
<dbReference type="PROSITE" id="PS00092">
    <property type="entry name" value="N6_MTASE"/>
    <property type="match status" value="1"/>
</dbReference>
<comment type="similarity">
    <text evidence="5">Belongs to the protein N5-glutamine methyltransferase family. PrmC subfamily.</text>
</comment>
<feature type="domain" description="Release factor glutamine methyltransferase N-terminal" evidence="7">
    <location>
        <begin position="18"/>
        <end position="84"/>
    </location>
</feature>
<proteinExistence type="inferred from homology"/>
<dbReference type="InterPro" id="IPR002052">
    <property type="entry name" value="DNA_methylase_N6_adenine_CS"/>
</dbReference>
<evidence type="ECO:0000256" key="4">
    <source>
        <dbReference type="ARBA" id="ARBA00048391"/>
    </source>
</evidence>
<sequence>MSARAPADAKTVGSLAGWARTVLWDAGIENAVQEAQWLLAQALGLRSHELATGAERPLSSAEWSRARSLIARRAAREPLQYLLGMQEFCGLDFQVTPAVLIPRLETELLVQEVIRLGTLRPGSIVVDVGTGSGCVAVTVATILPDVRIVAVDRSPAALAVARANAAKHGVADKIEWLEGDLLAPLSEKGIGRVDVIVSNPPYIAEADWAGLQPEIRLFEPRMALVSGPQGTELHERLLREAQPFLLAGGLLMMEAGQGQASVVRRIAERAGGYGPLRTVEDAAGIERILIAPRLG</sequence>